<reference evidence="11 12" key="1">
    <citation type="submission" date="2023-05" db="EMBL/GenBank/DDBJ databases">
        <title>Corynebacterium suedekumii sp. nov. and Corynebacterium breve sp. nov. isolated from raw cow's milk.</title>
        <authorList>
            <person name="Baer M.K."/>
            <person name="Mehl L."/>
            <person name="Hellmuth R."/>
            <person name="Marke G."/>
            <person name="Lipski A."/>
        </authorList>
    </citation>
    <scope>NUCLEOTIDE SEQUENCE [LARGE SCALE GENOMIC DNA]</scope>
    <source>
        <strain evidence="11 12">R4</strain>
    </source>
</reference>
<dbReference type="InterPro" id="IPR036890">
    <property type="entry name" value="HATPase_C_sf"/>
</dbReference>
<feature type="transmembrane region" description="Helical" evidence="9">
    <location>
        <begin position="132"/>
        <end position="153"/>
    </location>
</feature>
<dbReference type="CDD" id="cd16917">
    <property type="entry name" value="HATPase_UhpB-NarQ-NarX-like"/>
    <property type="match status" value="1"/>
</dbReference>
<sequence length="375" mass="40503">MNRETAHSPFGQLRRRFLDYFFALAIAVYIGGILLSGIGTYSLIGAAIVLISVAAWAWWRRNNSAISTAFFLVPALILFLTSSSGTSLLILWLTVVMVHFAFGKGAVRVLVAAIVITVAGIHAALGASLSSIFFEASYALLLGFTGVALAHVLQRGLEIEHDRMKLIEKLQDALRDSRELVIARERERVAASLHDGLGHRLTSIGLSLDYSARMIPTDPEKAALELQRARETTTDALNSMRSTVRAMKPIKLIDDNLATTLTQIASSFEGTDLNVELIVDKPVETNDALSNMVIRFVQEALTNVVRHAGADRVTIEFQGETISVADNGTGSDASPDFGITSLMERAAALNAKVTTATHGGIDGGFLISLTLPRQQ</sequence>
<name>A0ABY8VGH2_9CORY</name>
<dbReference type="EMBL" id="CP126969">
    <property type="protein sequence ID" value="WIM68412.1"/>
    <property type="molecule type" value="Genomic_DNA"/>
</dbReference>
<evidence type="ECO:0000256" key="1">
    <source>
        <dbReference type="ARBA" id="ARBA00000085"/>
    </source>
</evidence>
<comment type="catalytic activity">
    <reaction evidence="1">
        <text>ATP + protein L-histidine = ADP + protein N-phospho-L-histidine.</text>
        <dbReference type="EC" id="2.7.13.3"/>
    </reaction>
</comment>
<keyword evidence="9" id="KW-0472">Membrane</keyword>
<feature type="transmembrane region" description="Helical" evidence="9">
    <location>
        <begin position="17"/>
        <end position="35"/>
    </location>
</feature>
<feature type="transmembrane region" description="Helical" evidence="9">
    <location>
        <begin position="71"/>
        <end position="93"/>
    </location>
</feature>
<evidence type="ECO:0000256" key="2">
    <source>
        <dbReference type="ARBA" id="ARBA00012438"/>
    </source>
</evidence>
<evidence type="ECO:0000256" key="9">
    <source>
        <dbReference type="SAM" id="Phobius"/>
    </source>
</evidence>
<dbReference type="InterPro" id="IPR011712">
    <property type="entry name" value="Sig_transdc_His_kin_sub3_dim/P"/>
</dbReference>
<keyword evidence="8" id="KW-0902">Two-component regulatory system</keyword>
<evidence type="ECO:0000256" key="4">
    <source>
        <dbReference type="ARBA" id="ARBA00022679"/>
    </source>
</evidence>
<accession>A0ABY8VGH2</accession>
<evidence type="ECO:0000256" key="6">
    <source>
        <dbReference type="ARBA" id="ARBA00022777"/>
    </source>
</evidence>
<keyword evidence="9" id="KW-1133">Transmembrane helix</keyword>
<protein>
    <recommendedName>
        <fullName evidence="2">histidine kinase</fullName>
        <ecNumber evidence="2">2.7.13.3</ecNumber>
    </recommendedName>
</protein>
<evidence type="ECO:0000256" key="8">
    <source>
        <dbReference type="ARBA" id="ARBA00023012"/>
    </source>
</evidence>
<dbReference type="GO" id="GO:0016301">
    <property type="term" value="F:kinase activity"/>
    <property type="evidence" value="ECO:0007669"/>
    <property type="project" value="UniProtKB-KW"/>
</dbReference>
<organism evidence="11 12">
    <name type="scientific">Corynebacterium breve</name>
    <dbReference type="NCBI Taxonomy" id="3049799"/>
    <lineage>
        <taxon>Bacteria</taxon>
        <taxon>Bacillati</taxon>
        <taxon>Actinomycetota</taxon>
        <taxon>Actinomycetes</taxon>
        <taxon>Mycobacteriales</taxon>
        <taxon>Corynebacteriaceae</taxon>
        <taxon>Corynebacterium</taxon>
    </lineage>
</organism>
<dbReference type="Gene3D" id="1.20.5.1930">
    <property type="match status" value="1"/>
</dbReference>
<feature type="domain" description="Signal transduction histidine kinase subgroup 3 dimerisation and phosphoacceptor" evidence="10">
    <location>
        <begin position="185"/>
        <end position="250"/>
    </location>
</feature>
<dbReference type="InterPro" id="IPR050482">
    <property type="entry name" value="Sensor_HK_TwoCompSys"/>
</dbReference>
<keyword evidence="4" id="KW-0808">Transferase</keyword>
<evidence type="ECO:0000313" key="11">
    <source>
        <dbReference type="EMBL" id="WIM68412.1"/>
    </source>
</evidence>
<keyword evidence="12" id="KW-1185">Reference proteome</keyword>
<gene>
    <name evidence="11" type="ORF">QP027_03170</name>
</gene>
<dbReference type="Gene3D" id="3.30.565.10">
    <property type="entry name" value="Histidine kinase-like ATPase, C-terminal domain"/>
    <property type="match status" value="1"/>
</dbReference>
<keyword evidence="6 11" id="KW-0418">Kinase</keyword>
<keyword evidence="9" id="KW-0812">Transmembrane</keyword>
<evidence type="ECO:0000256" key="7">
    <source>
        <dbReference type="ARBA" id="ARBA00022840"/>
    </source>
</evidence>
<dbReference type="EC" id="2.7.13.3" evidence="2"/>
<keyword evidence="7" id="KW-0067">ATP-binding</keyword>
<dbReference type="Pfam" id="PF07730">
    <property type="entry name" value="HisKA_3"/>
    <property type="match status" value="1"/>
</dbReference>
<dbReference type="PANTHER" id="PTHR24421">
    <property type="entry name" value="NITRATE/NITRITE SENSOR PROTEIN NARX-RELATED"/>
    <property type="match status" value="1"/>
</dbReference>
<dbReference type="SUPFAM" id="SSF55874">
    <property type="entry name" value="ATPase domain of HSP90 chaperone/DNA topoisomerase II/histidine kinase"/>
    <property type="match status" value="1"/>
</dbReference>
<dbReference type="Proteomes" id="UP001225598">
    <property type="component" value="Chromosome"/>
</dbReference>
<keyword evidence="3" id="KW-0597">Phosphoprotein</keyword>
<evidence type="ECO:0000256" key="3">
    <source>
        <dbReference type="ARBA" id="ARBA00022553"/>
    </source>
</evidence>
<dbReference type="PANTHER" id="PTHR24421:SF10">
    <property type="entry name" value="NITRATE_NITRITE SENSOR PROTEIN NARQ"/>
    <property type="match status" value="1"/>
</dbReference>
<feature type="transmembrane region" description="Helical" evidence="9">
    <location>
        <begin position="105"/>
        <end position="125"/>
    </location>
</feature>
<keyword evidence="5" id="KW-0547">Nucleotide-binding</keyword>
<proteinExistence type="predicted"/>
<evidence type="ECO:0000256" key="5">
    <source>
        <dbReference type="ARBA" id="ARBA00022741"/>
    </source>
</evidence>
<evidence type="ECO:0000259" key="10">
    <source>
        <dbReference type="Pfam" id="PF07730"/>
    </source>
</evidence>
<evidence type="ECO:0000313" key="12">
    <source>
        <dbReference type="Proteomes" id="UP001225598"/>
    </source>
</evidence>
<dbReference type="RefSeq" id="WP_284825931.1">
    <property type="nucleotide sequence ID" value="NZ_CP126969.1"/>
</dbReference>